<accession>A0A5D4SNR9</accession>
<protein>
    <submittedName>
        <fullName evidence="1">Uncharacterized protein</fullName>
    </submittedName>
</protein>
<organism evidence="1 2">
    <name type="scientific">Bacillus infantis</name>
    <dbReference type="NCBI Taxonomy" id="324767"/>
    <lineage>
        <taxon>Bacteria</taxon>
        <taxon>Bacillati</taxon>
        <taxon>Bacillota</taxon>
        <taxon>Bacilli</taxon>
        <taxon>Bacillales</taxon>
        <taxon>Bacillaceae</taxon>
        <taxon>Bacillus</taxon>
    </lineage>
</organism>
<evidence type="ECO:0000313" key="2">
    <source>
        <dbReference type="Proteomes" id="UP000323732"/>
    </source>
</evidence>
<dbReference type="EMBL" id="VTES01000003">
    <property type="protein sequence ID" value="TYS63752.1"/>
    <property type="molecule type" value="Genomic_DNA"/>
</dbReference>
<evidence type="ECO:0000313" key="1">
    <source>
        <dbReference type="EMBL" id="TYS63752.1"/>
    </source>
</evidence>
<proteinExistence type="predicted"/>
<dbReference type="Proteomes" id="UP000323732">
    <property type="component" value="Unassembled WGS sequence"/>
</dbReference>
<name>A0A5D4SNR9_9BACI</name>
<reference evidence="1 2" key="1">
    <citation type="submission" date="2019-08" db="EMBL/GenBank/DDBJ databases">
        <title>Bacillus genomes from the desert of Cuatro Cienegas, Coahuila.</title>
        <authorList>
            <person name="Olmedo-Alvarez G."/>
        </authorList>
    </citation>
    <scope>NUCLEOTIDE SEQUENCE [LARGE SCALE GENOMIC DNA]</scope>
    <source>
        <strain evidence="1 2">CH37_1T</strain>
    </source>
</reference>
<dbReference type="RefSeq" id="WP_148949674.1">
    <property type="nucleotide sequence ID" value="NZ_VTES01000003.1"/>
</dbReference>
<gene>
    <name evidence="1" type="ORF">FZD47_09535</name>
</gene>
<sequence>MSNQIEALTERVRSLSKLLYEAKTEKGKKQIPDANGRGSLFEDDPAFNETEHTVGQSQQTIFYTVVRKARLKKRNDFLREALK</sequence>
<comment type="caution">
    <text evidence="1">The sequence shown here is derived from an EMBL/GenBank/DDBJ whole genome shotgun (WGS) entry which is preliminary data.</text>
</comment>
<dbReference type="AlphaFoldDB" id="A0A5D4SNR9"/>